<keyword evidence="2" id="KW-0946">Virion</keyword>
<gene>
    <name evidence="4" type="ORF">UFOVP337_50</name>
</gene>
<dbReference type="GO" id="GO:0019058">
    <property type="term" value="P:viral life cycle"/>
    <property type="evidence" value="ECO:0007669"/>
    <property type="project" value="UniProtKB-ARBA"/>
</dbReference>
<organism evidence="4">
    <name type="scientific">uncultured Caudovirales phage</name>
    <dbReference type="NCBI Taxonomy" id="2100421"/>
    <lineage>
        <taxon>Viruses</taxon>
        <taxon>Duplodnaviria</taxon>
        <taxon>Heunggongvirae</taxon>
        <taxon>Uroviricota</taxon>
        <taxon>Caudoviricetes</taxon>
        <taxon>Peduoviridae</taxon>
        <taxon>Maltschvirus</taxon>
        <taxon>Maltschvirus maltsch</taxon>
    </lineage>
</organism>
<comment type="subcellular location">
    <subcellularLocation>
        <location evidence="1">Virion</location>
    </subcellularLocation>
</comment>
<dbReference type="GO" id="GO:0051701">
    <property type="term" value="P:biological process involved in interaction with host"/>
    <property type="evidence" value="ECO:0007669"/>
    <property type="project" value="UniProtKB-ARBA"/>
</dbReference>
<dbReference type="GO" id="GO:0016829">
    <property type="term" value="F:lyase activity"/>
    <property type="evidence" value="ECO:0007669"/>
    <property type="project" value="UniProtKB-KW"/>
</dbReference>
<dbReference type="EMBL" id="LR796354">
    <property type="protein sequence ID" value="CAB4139499.1"/>
    <property type="molecule type" value="Genomic_DNA"/>
</dbReference>
<dbReference type="Pfam" id="PF12708">
    <property type="entry name" value="Pect-lyase_RHGA_epim"/>
    <property type="match status" value="1"/>
</dbReference>
<evidence type="ECO:0000256" key="2">
    <source>
        <dbReference type="ARBA" id="ARBA00022844"/>
    </source>
</evidence>
<protein>
    <submittedName>
        <fullName evidence="4">Pectate lyase superfamily protein</fullName>
    </submittedName>
</protein>
<name>A0A6J5M6N7_9CAUD</name>
<evidence type="ECO:0000313" key="4">
    <source>
        <dbReference type="EMBL" id="CAB4139499.1"/>
    </source>
</evidence>
<reference evidence="4" key="1">
    <citation type="submission" date="2020-04" db="EMBL/GenBank/DDBJ databases">
        <authorList>
            <person name="Chiriac C."/>
            <person name="Salcher M."/>
            <person name="Ghai R."/>
            <person name="Kavagutti S V."/>
        </authorList>
    </citation>
    <scope>NUCLEOTIDE SEQUENCE</scope>
</reference>
<dbReference type="InterPro" id="IPR024535">
    <property type="entry name" value="RHGA/B-epi-like_pectate_lyase"/>
</dbReference>
<accession>A0A6J5M6N7</accession>
<sequence>METILIILLGLLMAKLTLNAIGSRYGSIDALNDNSDLIEAAFENTLSRDGTGPNNMESDLDMDSNDIINVGDLSVGSLRVGGVPVSPGTINYTGMVKQSIVATAGQTVFNLTSISYSPLTNNLSVYIDGVYQNPSRYTETNSTRVTLSEGVHVGAVVDFVVLSLTTLSGTTDAANVTYTPAGSGAQTTNVANKLKETVSVKDFGAIGDGVADDTAAIQAAITACSYKNRLLFPVGDYLVTSSLTVPSASYLEGAPGASIFAGVNNLTVFTTSGFTSGVSFDSLIVQGNGKTGVTAFNLSNVQFHSQVNNVNVFDCARGIVLDAVCIGVAIKNPTIFKTAIGIEIKGNSNANTITTPNIDNAVETAGGTGLGTGIYIRGATNQIYGGFIQGFEYGVYDEGEYTGLDGIYFETCINAAVYSTGVVGSTYKNIFHFGYNATPSASYAFVGVNCSGITVLYPSMVQGNSTGGLYFYVNGNTNCTEAHIINNGTSNTNIGTPSQISPIGNATSQYKPIKLKNGTLATGATAIPFTFNVGSPNSVSLCEVTLIAQEQTGFVATSSRKFIFTLKNTSGTLTASTVSTDAAYTIDVNSANYGITVGTPTVTPVNATQANFSFSLTTAGVIGWANCNYTVTASIIGSSTNFIS</sequence>
<dbReference type="InterPro" id="IPR012334">
    <property type="entry name" value="Pectin_lyas_fold"/>
</dbReference>
<dbReference type="SUPFAM" id="SSF51126">
    <property type="entry name" value="Pectin lyase-like"/>
    <property type="match status" value="1"/>
</dbReference>
<proteinExistence type="predicted"/>
<dbReference type="GO" id="GO:0044423">
    <property type="term" value="C:virion component"/>
    <property type="evidence" value="ECO:0007669"/>
    <property type="project" value="UniProtKB-KW"/>
</dbReference>
<evidence type="ECO:0000256" key="1">
    <source>
        <dbReference type="ARBA" id="ARBA00004328"/>
    </source>
</evidence>
<dbReference type="InterPro" id="IPR011050">
    <property type="entry name" value="Pectin_lyase_fold/virulence"/>
</dbReference>
<dbReference type="Gene3D" id="2.160.20.10">
    <property type="entry name" value="Single-stranded right-handed beta-helix, Pectin lyase-like"/>
    <property type="match status" value="1"/>
</dbReference>
<keyword evidence="4" id="KW-0456">Lyase</keyword>
<feature type="domain" description="Rhamnogalacturonase A/B/Epimerase-like pectate lyase" evidence="3">
    <location>
        <begin position="198"/>
        <end position="430"/>
    </location>
</feature>
<evidence type="ECO:0000259" key="3">
    <source>
        <dbReference type="Pfam" id="PF12708"/>
    </source>
</evidence>